<evidence type="ECO:0000313" key="2">
    <source>
        <dbReference type="EMBL" id="SEA11449.1"/>
    </source>
</evidence>
<gene>
    <name evidence="2" type="ORF">SAMN05443667_10215</name>
</gene>
<dbReference type="Gene3D" id="1.10.238.10">
    <property type="entry name" value="EF-hand"/>
    <property type="match status" value="1"/>
</dbReference>
<dbReference type="Proteomes" id="UP000198951">
    <property type="component" value="Unassembled WGS sequence"/>
</dbReference>
<dbReference type="OrthoDB" id="1145220at2"/>
<dbReference type="EMBL" id="FNRD01000002">
    <property type="protein sequence ID" value="SEA11449.1"/>
    <property type="molecule type" value="Genomic_DNA"/>
</dbReference>
<dbReference type="AlphaFoldDB" id="A0A1H3YIJ6"/>
<organism evidence="2 3">
    <name type="scientific">Flavobacterium gillisiae</name>
    <dbReference type="NCBI Taxonomy" id="150146"/>
    <lineage>
        <taxon>Bacteria</taxon>
        <taxon>Pseudomonadati</taxon>
        <taxon>Bacteroidota</taxon>
        <taxon>Flavobacteriia</taxon>
        <taxon>Flavobacteriales</taxon>
        <taxon>Flavobacteriaceae</taxon>
        <taxon>Flavobacterium</taxon>
    </lineage>
</organism>
<keyword evidence="3" id="KW-1185">Reference proteome</keyword>
<reference evidence="3" key="1">
    <citation type="submission" date="2016-10" db="EMBL/GenBank/DDBJ databases">
        <authorList>
            <person name="Varghese N."/>
            <person name="Submissions S."/>
        </authorList>
    </citation>
    <scope>NUCLEOTIDE SEQUENCE [LARGE SCALE GENOMIC DNA]</scope>
    <source>
        <strain evidence="3">DSM 22376</strain>
    </source>
</reference>
<evidence type="ECO:0000313" key="3">
    <source>
        <dbReference type="Proteomes" id="UP000198951"/>
    </source>
</evidence>
<name>A0A1H3YIJ6_9FLAO</name>
<dbReference type="Pfam" id="PF13202">
    <property type="entry name" value="EF-hand_5"/>
    <property type="match status" value="2"/>
</dbReference>
<accession>A0A1H3YIJ6</accession>
<dbReference type="PROSITE" id="PS00018">
    <property type="entry name" value="EF_HAND_1"/>
    <property type="match status" value="1"/>
</dbReference>
<dbReference type="GO" id="GO:0005509">
    <property type="term" value="F:calcium ion binding"/>
    <property type="evidence" value="ECO:0007669"/>
    <property type="project" value="InterPro"/>
</dbReference>
<feature type="domain" description="EF-hand" evidence="1">
    <location>
        <begin position="58"/>
        <end position="93"/>
    </location>
</feature>
<dbReference type="PROSITE" id="PS50222">
    <property type="entry name" value="EF_HAND_2"/>
    <property type="match status" value="1"/>
</dbReference>
<dbReference type="InterPro" id="IPR002048">
    <property type="entry name" value="EF_hand_dom"/>
</dbReference>
<dbReference type="RefSeq" id="WP_091084908.1">
    <property type="nucleotide sequence ID" value="NZ_FNRD01000002.1"/>
</dbReference>
<sequence length="95" mass="10744">MKNKMISKISYSIFMILAGTVLIYAQPPRGQEGKKPPTAEQLMKEMDANKDGKLALAELKGPIKEDFKKIDLNKDGFLSLEELKKAPKPERKERP</sequence>
<dbReference type="InterPro" id="IPR011992">
    <property type="entry name" value="EF-hand-dom_pair"/>
</dbReference>
<protein>
    <submittedName>
        <fullName evidence="2">EF hand</fullName>
    </submittedName>
</protein>
<evidence type="ECO:0000259" key="1">
    <source>
        <dbReference type="PROSITE" id="PS50222"/>
    </source>
</evidence>
<dbReference type="STRING" id="150146.SAMN05443667_10215"/>
<dbReference type="SUPFAM" id="SSF47473">
    <property type="entry name" value="EF-hand"/>
    <property type="match status" value="1"/>
</dbReference>
<dbReference type="InterPro" id="IPR018247">
    <property type="entry name" value="EF_Hand_1_Ca_BS"/>
</dbReference>
<proteinExistence type="predicted"/>